<keyword evidence="3" id="KW-0479">Metal-binding</keyword>
<evidence type="ECO:0000256" key="6">
    <source>
        <dbReference type="ARBA" id="ARBA00022837"/>
    </source>
</evidence>
<dbReference type="EMBL" id="UINC01021347">
    <property type="protein sequence ID" value="SVA88720.1"/>
    <property type="molecule type" value="Genomic_DNA"/>
</dbReference>
<dbReference type="InterPro" id="IPR000917">
    <property type="entry name" value="Sulfatase_N"/>
</dbReference>
<keyword evidence="6" id="KW-0106">Calcium</keyword>
<evidence type="ECO:0000256" key="1">
    <source>
        <dbReference type="ARBA" id="ARBA00001913"/>
    </source>
</evidence>
<evidence type="ECO:0000256" key="2">
    <source>
        <dbReference type="ARBA" id="ARBA00008779"/>
    </source>
</evidence>
<evidence type="ECO:0000313" key="8">
    <source>
        <dbReference type="EMBL" id="SVA88720.1"/>
    </source>
</evidence>
<dbReference type="GO" id="GO:0004065">
    <property type="term" value="F:arylsulfatase activity"/>
    <property type="evidence" value="ECO:0007669"/>
    <property type="project" value="TreeGrafter"/>
</dbReference>
<dbReference type="AlphaFoldDB" id="A0A381ZHJ4"/>
<dbReference type="InterPro" id="IPR050738">
    <property type="entry name" value="Sulfatase"/>
</dbReference>
<evidence type="ECO:0000256" key="3">
    <source>
        <dbReference type="ARBA" id="ARBA00022723"/>
    </source>
</evidence>
<dbReference type="PANTHER" id="PTHR42693:SF42">
    <property type="entry name" value="ARYLSULFATASE G"/>
    <property type="match status" value="1"/>
</dbReference>
<evidence type="ECO:0000256" key="4">
    <source>
        <dbReference type="ARBA" id="ARBA00022729"/>
    </source>
</evidence>
<keyword evidence="4" id="KW-0732">Signal</keyword>
<evidence type="ECO:0000259" key="7">
    <source>
        <dbReference type="Pfam" id="PF00884"/>
    </source>
</evidence>
<comment type="cofactor">
    <cofactor evidence="1">
        <name>Ca(2+)</name>
        <dbReference type="ChEBI" id="CHEBI:29108"/>
    </cofactor>
</comment>
<dbReference type="PROSITE" id="PS00149">
    <property type="entry name" value="SULFATASE_2"/>
    <property type="match status" value="1"/>
</dbReference>
<proteinExistence type="inferred from homology"/>
<dbReference type="Gene3D" id="3.30.1120.10">
    <property type="match status" value="1"/>
</dbReference>
<dbReference type="SUPFAM" id="SSF53649">
    <property type="entry name" value="Alkaline phosphatase-like"/>
    <property type="match status" value="1"/>
</dbReference>
<name>A0A381ZHJ4_9ZZZZ</name>
<gene>
    <name evidence="8" type="ORF">METZ01_LOCUS141574</name>
</gene>
<dbReference type="CDD" id="cd16144">
    <property type="entry name" value="ARS_like"/>
    <property type="match status" value="1"/>
</dbReference>
<dbReference type="PANTHER" id="PTHR42693">
    <property type="entry name" value="ARYLSULFATASE FAMILY MEMBER"/>
    <property type="match status" value="1"/>
</dbReference>
<reference evidence="8" key="1">
    <citation type="submission" date="2018-05" db="EMBL/GenBank/DDBJ databases">
        <authorList>
            <person name="Lanie J.A."/>
            <person name="Ng W.-L."/>
            <person name="Kazmierczak K.M."/>
            <person name="Andrzejewski T.M."/>
            <person name="Davidsen T.M."/>
            <person name="Wayne K.J."/>
            <person name="Tettelin H."/>
            <person name="Glass J.I."/>
            <person name="Rusch D."/>
            <person name="Podicherti R."/>
            <person name="Tsui H.-C.T."/>
            <person name="Winkler M.E."/>
        </authorList>
    </citation>
    <scope>NUCLEOTIDE SEQUENCE</scope>
</reference>
<sequence>MFFEGSLLAKRPNVIFILADDLGWAELGCYGNQFNETPNLDRLAKGGMRFTNAYASAPVCSPYRAAFLTGQYPARVGILDYLRPNSENGLSPDHLTLPEMFRNAGYATGMIGKWHLSGYKYHGAEKVVRPTDHGFEWNIGSEIKGVGNGANFWPYVFRTQPIRWLDLPDQKLGRKEYLTDRLNHEAVQFIERNKSKPFFLYLSHYAPHSILNGKPELVAKYRKKHVPGKSTRERCYLCQDAGFKGDPQNHWAGDHNPHLGAMLNSIDDGVGLIMEKLRSLGLDGDTIVIFSSDNGGETKVTSNAPLRGGKSQLYEGGIRVPLIVSWPGETPEGETSSQPTVNVDFYPTLLEASGIAPDSKQSLDGVSLLGTWRDPRIAPRREALHWHYPLEKPHFLGGRSGGAIRAGDWKLIEYFDNNTVELFNLANDPGEKTNLASEHPAKREELFAKLIQWRKAIGATKDAPRR</sequence>
<protein>
    <recommendedName>
        <fullName evidence="7">Sulfatase N-terminal domain-containing protein</fullName>
    </recommendedName>
</protein>
<dbReference type="Pfam" id="PF00884">
    <property type="entry name" value="Sulfatase"/>
    <property type="match status" value="1"/>
</dbReference>
<comment type="similarity">
    <text evidence="2">Belongs to the sulfatase family.</text>
</comment>
<accession>A0A381ZHJ4</accession>
<evidence type="ECO:0000256" key="5">
    <source>
        <dbReference type="ARBA" id="ARBA00022801"/>
    </source>
</evidence>
<feature type="domain" description="Sulfatase N-terminal" evidence="7">
    <location>
        <begin position="12"/>
        <end position="355"/>
    </location>
</feature>
<organism evidence="8">
    <name type="scientific">marine metagenome</name>
    <dbReference type="NCBI Taxonomy" id="408172"/>
    <lineage>
        <taxon>unclassified sequences</taxon>
        <taxon>metagenomes</taxon>
        <taxon>ecological metagenomes</taxon>
    </lineage>
</organism>
<dbReference type="InterPro" id="IPR024607">
    <property type="entry name" value="Sulfatase_CS"/>
</dbReference>
<dbReference type="InterPro" id="IPR017850">
    <property type="entry name" value="Alkaline_phosphatase_core_sf"/>
</dbReference>
<dbReference type="GO" id="GO:0046872">
    <property type="term" value="F:metal ion binding"/>
    <property type="evidence" value="ECO:0007669"/>
    <property type="project" value="UniProtKB-KW"/>
</dbReference>
<dbReference type="Gene3D" id="3.40.720.10">
    <property type="entry name" value="Alkaline Phosphatase, subunit A"/>
    <property type="match status" value="1"/>
</dbReference>
<keyword evidence="5" id="KW-0378">Hydrolase</keyword>